<dbReference type="InterPro" id="IPR011335">
    <property type="entry name" value="Restrct_endonuc-II-like"/>
</dbReference>
<dbReference type="SUPFAM" id="SSF52980">
    <property type="entry name" value="Restriction endonuclease-like"/>
    <property type="match status" value="1"/>
</dbReference>
<dbReference type="eggNOG" id="ENOG5032YAA">
    <property type="taxonomic scope" value="Bacteria"/>
</dbReference>
<dbReference type="HOGENOM" id="CLU_1584236_0_0_9"/>
<dbReference type="InterPro" id="IPR011338">
    <property type="entry name" value="BamHI/BglII/BstY"/>
</dbReference>
<dbReference type="Proteomes" id="UP000009226">
    <property type="component" value="Chromosome"/>
</dbReference>
<keyword evidence="2" id="KW-1185">Reference proteome</keyword>
<dbReference type="Gene3D" id="3.40.91.20">
    <property type="match status" value="1"/>
</dbReference>
<evidence type="ECO:0000313" key="2">
    <source>
        <dbReference type="Proteomes" id="UP000009226"/>
    </source>
</evidence>
<sequence>MKLQEVPYRSSEQILADKAAIKEEIVNLLTDPQIDLSTLSRPHFTDLLSKQLLANGWRPAIFSPTEYQLAKIEFVKDRVGLEVGFRHTSLIGPDLLKFQIASPYGLNKIDLALYIVTTKNFQKYIKTTYKHNWSGAMNFEKVDRYLRHFTNGIQVPVHVFVLDVI</sequence>
<accession>F6B9Y1</accession>
<dbReference type="KEGG" id="dca:Desca_0953"/>
<protein>
    <submittedName>
        <fullName evidence="1">Restriction endonuclease BglII</fullName>
    </submittedName>
</protein>
<dbReference type="GO" id="GO:0000287">
    <property type="term" value="F:magnesium ion binding"/>
    <property type="evidence" value="ECO:0007669"/>
    <property type="project" value="InterPro"/>
</dbReference>
<reference evidence="1" key="1">
    <citation type="submission" date="2011-05" db="EMBL/GenBank/DDBJ databases">
        <title>Complete sequence of Desulfotomaculum carboxydivorans CO-1-SRB.</title>
        <authorList>
            <consortium name="US DOE Joint Genome Institute"/>
            <person name="Lucas S."/>
            <person name="Han J."/>
            <person name="Lapidus A."/>
            <person name="Cheng J.-F."/>
            <person name="Goodwin L."/>
            <person name="Pitluck S."/>
            <person name="Peters L."/>
            <person name="Mikhailova N."/>
            <person name="Lu M."/>
            <person name="Han C."/>
            <person name="Tapia R."/>
            <person name="Land M."/>
            <person name="Hauser L."/>
            <person name="Kyrpides N."/>
            <person name="Ivanova N."/>
            <person name="Pagani I."/>
            <person name="Stams A."/>
            <person name="Plugge C."/>
            <person name="Muyzer G."/>
            <person name="Kuever J."/>
            <person name="Parshina S."/>
            <person name="Ivanova A."/>
            <person name="Nazina T."/>
            <person name="Woyke T."/>
        </authorList>
    </citation>
    <scope>NUCLEOTIDE SEQUENCE [LARGE SCALE GENOMIC DNA]</scope>
    <source>
        <strain evidence="1">CO-1-SRB</strain>
    </source>
</reference>
<dbReference type="InterPro" id="IPR015278">
    <property type="entry name" value="BglII-like"/>
</dbReference>
<dbReference type="EMBL" id="CP002736">
    <property type="protein sequence ID" value="AEF93829.1"/>
    <property type="molecule type" value="Genomic_DNA"/>
</dbReference>
<dbReference type="GO" id="GO:0003677">
    <property type="term" value="F:DNA binding"/>
    <property type="evidence" value="ECO:0007669"/>
    <property type="project" value="InterPro"/>
</dbReference>
<dbReference type="GO" id="GO:0009036">
    <property type="term" value="F:type II site-specific deoxyribonuclease activity"/>
    <property type="evidence" value="ECO:0007669"/>
    <property type="project" value="InterPro"/>
</dbReference>
<evidence type="ECO:0000313" key="1">
    <source>
        <dbReference type="EMBL" id="AEF93829.1"/>
    </source>
</evidence>
<dbReference type="Pfam" id="PF09195">
    <property type="entry name" value="Endonuc-BglII"/>
    <property type="match status" value="1"/>
</dbReference>
<keyword evidence="1" id="KW-0378">Hydrolase</keyword>
<dbReference type="GO" id="GO:0009307">
    <property type="term" value="P:DNA restriction-modification system"/>
    <property type="evidence" value="ECO:0007669"/>
    <property type="project" value="InterPro"/>
</dbReference>
<proteinExistence type="predicted"/>
<organism evidence="1 2">
    <name type="scientific">Desulfotomaculum nigrificans (strain DSM 14880 / VKM B-2319 / CO-1-SRB)</name>
    <name type="common">Desulfotomaculum carboxydivorans</name>
    <dbReference type="NCBI Taxonomy" id="868595"/>
    <lineage>
        <taxon>Bacteria</taxon>
        <taxon>Bacillati</taxon>
        <taxon>Bacillota</taxon>
        <taxon>Clostridia</taxon>
        <taxon>Eubacteriales</taxon>
        <taxon>Desulfotomaculaceae</taxon>
        <taxon>Desulfotomaculum</taxon>
    </lineage>
</organism>
<gene>
    <name evidence="1" type="ordered locus">Desca_0953</name>
</gene>
<keyword evidence="1" id="KW-0255">Endonuclease</keyword>
<keyword evidence="1" id="KW-0540">Nuclease</keyword>
<name>F6B9Y1_DESCC</name>
<dbReference type="AlphaFoldDB" id="F6B9Y1"/>